<evidence type="ECO:0000313" key="3">
    <source>
        <dbReference type="Proteomes" id="UP000787472"/>
    </source>
</evidence>
<gene>
    <name evidence="2" type="ORF">G8770_05350</name>
</gene>
<keyword evidence="2" id="KW-0378">Hydrolase</keyword>
<accession>A0A9E5JT36</accession>
<keyword evidence="3" id="KW-1185">Reference proteome</keyword>
<protein>
    <submittedName>
        <fullName evidence="2">ATP-dependent protease</fullName>
    </submittedName>
</protein>
<sequence length="193" mass="21908">MSRLALFPLSNPLFPEQKMTLQIFEPRYLSLVSRCLKNDEGFGVVQIREGREVGSTPQVFQFGVEARIIDWEQLDNGLLGITVVGCRKFTLQNTQVDKDHLMEAEVTWLPEEALRPIPDRYDGLVDLAEQLRQHPVVSVLNLPTVKNSRDLGWQLCQLLPLSAPDKVALLSLDDPEVRLEHLAERVARLSRGE</sequence>
<reference evidence="2" key="1">
    <citation type="submission" date="2020-03" db="EMBL/GenBank/DDBJ databases">
        <authorList>
            <person name="Guo F."/>
        </authorList>
    </citation>
    <scope>NUCLEOTIDE SEQUENCE</scope>
    <source>
        <strain evidence="2">JCM 30134</strain>
    </source>
</reference>
<dbReference type="SUPFAM" id="SSF88697">
    <property type="entry name" value="PUA domain-like"/>
    <property type="match status" value="1"/>
</dbReference>
<dbReference type="PANTHER" id="PTHR46732:SF8">
    <property type="entry name" value="ATP-DEPENDENT PROTEASE LA (LON) DOMAIN PROTEIN"/>
    <property type="match status" value="1"/>
</dbReference>
<dbReference type="Gene3D" id="2.30.130.40">
    <property type="entry name" value="LON domain-like"/>
    <property type="match status" value="1"/>
</dbReference>
<dbReference type="PANTHER" id="PTHR46732">
    <property type="entry name" value="ATP-DEPENDENT PROTEASE LA (LON) DOMAIN PROTEIN"/>
    <property type="match status" value="1"/>
</dbReference>
<evidence type="ECO:0000313" key="2">
    <source>
        <dbReference type="EMBL" id="NHO64966.1"/>
    </source>
</evidence>
<dbReference type="GO" id="GO:0008233">
    <property type="term" value="F:peptidase activity"/>
    <property type="evidence" value="ECO:0007669"/>
    <property type="project" value="UniProtKB-KW"/>
</dbReference>
<dbReference type="AlphaFoldDB" id="A0A9E5JT36"/>
<keyword evidence="2" id="KW-0645">Protease</keyword>
<dbReference type="GO" id="GO:0006508">
    <property type="term" value="P:proteolysis"/>
    <property type="evidence" value="ECO:0007669"/>
    <property type="project" value="UniProtKB-KW"/>
</dbReference>
<dbReference type="Pfam" id="PF02190">
    <property type="entry name" value="LON_substr_bdg"/>
    <property type="match status" value="1"/>
</dbReference>
<evidence type="ECO:0000259" key="1">
    <source>
        <dbReference type="PROSITE" id="PS51787"/>
    </source>
</evidence>
<dbReference type="Proteomes" id="UP000787472">
    <property type="component" value="Unassembled WGS sequence"/>
</dbReference>
<dbReference type="EMBL" id="JAAONZ010000003">
    <property type="protein sequence ID" value="NHO64966.1"/>
    <property type="molecule type" value="Genomic_DNA"/>
</dbReference>
<dbReference type="InterPro" id="IPR015947">
    <property type="entry name" value="PUA-like_sf"/>
</dbReference>
<dbReference type="InterPro" id="IPR046336">
    <property type="entry name" value="Lon_prtase_N_sf"/>
</dbReference>
<dbReference type="RefSeq" id="WP_167182820.1">
    <property type="nucleotide sequence ID" value="NZ_JAAONZ010000003.1"/>
</dbReference>
<organism evidence="2 3">
    <name type="scientific">Pseudomaricurvus hydrocarbonicus</name>
    <dbReference type="NCBI Taxonomy" id="1470433"/>
    <lineage>
        <taxon>Bacteria</taxon>
        <taxon>Pseudomonadati</taxon>
        <taxon>Pseudomonadota</taxon>
        <taxon>Gammaproteobacteria</taxon>
        <taxon>Cellvibrionales</taxon>
        <taxon>Cellvibrionaceae</taxon>
        <taxon>Pseudomaricurvus</taxon>
    </lineage>
</organism>
<proteinExistence type="predicted"/>
<dbReference type="PROSITE" id="PS51787">
    <property type="entry name" value="LON_N"/>
    <property type="match status" value="1"/>
</dbReference>
<feature type="domain" description="Lon N-terminal" evidence="1">
    <location>
        <begin position="1"/>
        <end position="190"/>
    </location>
</feature>
<dbReference type="SMART" id="SM00464">
    <property type="entry name" value="LON"/>
    <property type="match status" value="1"/>
</dbReference>
<name>A0A9E5JT36_9GAMM</name>
<comment type="caution">
    <text evidence="2">The sequence shown here is derived from an EMBL/GenBank/DDBJ whole genome shotgun (WGS) entry which is preliminary data.</text>
</comment>
<dbReference type="InterPro" id="IPR003111">
    <property type="entry name" value="Lon_prtase_N"/>
</dbReference>